<keyword evidence="3" id="KW-1185">Reference proteome</keyword>
<proteinExistence type="predicted"/>
<dbReference type="InterPro" id="IPR026341">
    <property type="entry name" value="T9SS_type_B"/>
</dbReference>
<gene>
    <name evidence="2" type="ORF">AAY42_07430</name>
</gene>
<organism evidence="2 3">
    <name type="scientific">Flagellimonas eckloniae</name>
    <dbReference type="NCBI Taxonomy" id="346185"/>
    <lineage>
        <taxon>Bacteria</taxon>
        <taxon>Pseudomonadati</taxon>
        <taxon>Bacteroidota</taxon>
        <taxon>Flavobacteriia</taxon>
        <taxon>Flavobacteriales</taxon>
        <taxon>Flavobacteriaceae</taxon>
        <taxon>Flagellimonas</taxon>
    </lineage>
</organism>
<dbReference type="PATRIC" id="fig|1547436.3.peg.1527"/>
<evidence type="ECO:0000313" key="3">
    <source>
        <dbReference type="Proteomes" id="UP000050827"/>
    </source>
</evidence>
<dbReference type="Pfam" id="PF13585">
    <property type="entry name" value="CHU_C"/>
    <property type="match status" value="1"/>
</dbReference>
<dbReference type="Proteomes" id="UP000050827">
    <property type="component" value="Unassembled WGS sequence"/>
</dbReference>
<evidence type="ECO:0000313" key="2">
    <source>
        <dbReference type="EMBL" id="KQC29735.1"/>
    </source>
</evidence>
<dbReference type="EMBL" id="LCTZ01000002">
    <property type="protein sequence ID" value="KQC29735.1"/>
    <property type="molecule type" value="Genomic_DNA"/>
</dbReference>
<name>A0A0Q1H7R1_9FLAO</name>
<dbReference type="AlphaFoldDB" id="A0A0Q1H7R1"/>
<keyword evidence="1" id="KW-0732">Signal</keyword>
<protein>
    <recommendedName>
        <fullName evidence="4">Gliding motility-associated C-terminal domain-containing protein</fullName>
    </recommendedName>
</protein>
<accession>A0A0Q1H7R1</accession>
<dbReference type="NCBIfam" id="TIGR04131">
    <property type="entry name" value="Bac_Flav_CTERM"/>
    <property type="match status" value="1"/>
</dbReference>
<evidence type="ECO:0008006" key="4">
    <source>
        <dbReference type="Google" id="ProtNLM"/>
    </source>
</evidence>
<sequence length="391" mass="43575">MKKSNGYIKLFLLGLFLITSAISNSQDAVHNFGNLQFHGTAAVGFHIDVIDDGIFDQNSGLTGFYGTNRMTISGTSNPVFEDLEVVVQNGLFLETWVGIRNNTNFVMGDVLTSRNNSNSYLNFIDSSFYIGSGNLTHVDGYAAGTNKELITFPVGDGERIRPLTLTSNGINDLTKCAYFFEDPNNPLSLSGQFSTDNKDFDDLQISELEFWRLESNQPSVINITWDVNSNANLLAESTENLLIVGWSKSQSRWERLGNSSVSGNLQNGNITSDSFIPNEYEIITLGGTDDLLEPFTVLELDNYFLTPNDDGVNDFLLIDGIENVPNNLLNIYNRYGILVYSKLNYANEFRGKSNRNSVISRDSGLSSGIYFYVLTVNDTREKFQGYLYISD</sequence>
<evidence type="ECO:0000256" key="1">
    <source>
        <dbReference type="SAM" id="SignalP"/>
    </source>
</evidence>
<feature type="signal peptide" evidence="1">
    <location>
        <begin position="1"/>
        <end position="25"/>
    </location>
</feature>
<comment type="caution">
    <text evidence="2">The sequence shown here is derived from an EMBL/GenBank/DDBJ whole genome shotgun (WGS) entry which is preliminary data.</text>
</comment>
<feature type="chain" id="PRO_5006190479" description="Gliding motility-associated C-terminal domain-containing protein" evidence="1">
    <location>
        <begin position="26"/>
        <end position="391"/>
    </location>
</feature>
<reference evidence="2 3" key="1">
    <citation type="submission" date="2015-04" db="EMBL/GenBank/DDBJ databases">
        <title>Complete genome of flavobacterium.</title>
        <authorList>
            <person name="Kwon Y.M."/>
            <person name="Kim S.-J."/>
        </authorList>
    </citation>
    <scope>NUCLEOTIDE SEQUENCE [LARGE SCALE GENOMIC DNA]</scope>
    <source>
        <strain evidence="2 3">DK169</strain>
    </source>
</reference>
<dbReference type="RefSeq" id="WP_082433358.1">
    <property type="nucleotide sequence ID" value="NZ_LCTZ01000002.1"/>
</dbReference>
<dbReference type="OrthoDB" id="1489185at2"/>
<dbReference type="STRING" id="346185.AAY42_07430"/>